<accession>D8U4M3</accession>
<dbReference type="GO" id="GO:0010038">
    <property type="term" value="P:response to metal ion"/>
    <property type="evidence" value="ECO:0007669"/>
    <property type="project" value="InterPro"/>
</dbReference>
<dbReference type="KEGG" id="vcn:VOLCADRAFT_82380"/>
<dbReference type="GeneID" id="9616155"/>
<organism evidence="3">
    <name type="scientific">Volvox carteri f. nagariensis</name>
    <dbReference type="NCBI Taxonomy" id="3068"/>
    <lineage>
        <taxon>Eukaryota</taxon>
        <taxon>Viridiplantae</taxon>
        <taxon>Chlorophyta</taxon>
        <taxon>core chlorophytes</taxon>
        <taxon>Chlorophyceae</taxon>
        <taxon>CS clade</taxon>
        <taxon>Chlamydomonadales</taxon>
        <taxon>Volvocaceae</taxon>
        <taxon>Volvox</taxon>
    </lineage>
</organism>
<evidence type="ECO:0000256" key="1">
    <source>
        <dbReference type="ARBA" id="ARBA00010169"/>
    </source>
</evidence>
<dbReference type="Gene3D" id="3.30.70.120">
    <property type="match status" value="1"/>
</dbReference>
<dbReference type="OrthoDB" id="2017693at2759"/>
<evidence type="ECO:0000313" key="3">
    <source>
        <dbReference type="Proteomes" id="UP000001058"/>
    </source>
</evidence>
<dbReference type="InterPro" id="IPR004323">
    <property type="entry name" value="Ion_tolerance_CutA"/>
</dbReference>
<sequence length="134" mass="13922">MSTSVPAAAASPSGAIVVYVTVPHIQVAEPLAEKLVAAKLAACVNILPGVTTIYMCKGNVEQEEEMLLIIKTREELLTELTAVVQASCWDHKTEVIGLPILGGNPSYLQWLMDSTSRAATGAGSEGEAPAAGTS</sequence>
<gene>
    <name evidence="2" type="primary">cutA</name>
    <name evidence="2" type="ORF">VOLCADRAFT_82380</name>
</gene>
<comment type="similarity">
    <text evidence="1">Belongs to the CutA family.</text>
</comment>
<dbReference type="RefSeq" id="XP_002953591.1">
    <property type="nucleotide sequence ID" value="XM_002953545.1"/>
</dbReference>
<dbReference type="InterPro" id="IPR015867">
    <property type="entry name" value="N-reg_PII/ATP_PRibTrfase_C"/>
</dbReference>
<dbReference type="Pfam" id="PF03091">
    <property type="entry name" value="CutA1"/>
    <property type="match status" value="1"/>
</dbReference>
<dbReference type="InterPro" id="IPR011322">
    <property type="entry name" value="N-reg_PII-like_a/b"/>
</dbReference>
<dbReference type="STRING" id="3068.D8U4M3"/>
<dbReference type="PANTHER" id="PTHR23419">
    <property type="entry name" value="DIVALENT CATION TOLERANCE CUTA-RELATED"/>
    <property type="match status" value="1"/>
</dbReference>
<dbReference type="Proteomes" id="UP000001058">
    <property type="component" value="Unassembled WGS sequence"/>
</dbReference>
<dbReference type="FunCoup" id="D8U4M3">
    <property type="interactions" value="945"/>
</dbReference>
<name>D8U4M3_VOLCA</name>
<dbReference type="SUPFAM" id="SSF54913">
    <property type="entry name" value="GlnB-like"/>
    <property type="match status" value="1"/>
</dbReference>
<reference evidence="2 3" key="1">
    <citation type="journal article" date="2010" name="Science">
        <title>Genomic analysis of organismal complexity in the multicellular green alga Volvox carteri.</title>
        <authorList>
            <person name="Prochnik S.E."/>
            <person name="Umen J."/>
            <person name="Nedelcu A.M."/>
            <person name="Hallmann A."/>
            <person name="Miller S.M."/>
            <person name="Nishii I."/>
            <person name="Ferris P."/>
            <person name="Kuo A."/>
            <person name="Mitros T."/>
            <person name="Fritz-Laylin L.K."/>
            <person name="Hellsten U."/>
            <person name="Chapman J."/>
            <person name="Simakov O."/>
            <person name="Rensing S.A."/>
            <person name="Terry A."/>
            <person name="Pangilinan J."/>
            <person name="Kapitonov V."/>
            <person name="Jurka J."/>
            <person name="Salamov A."/>
            <person name="Shapiro H."/>
            <person name="Schmutz J."/>
            <person name="Grimwood J."/>
            <person name="Lindquist E."/>
            <person name="Lucas S."/>
            <person name="Grigoriev I.V."/>
            <person name="Schmitt R."/>
            <person name="Kirk D."/>
            <person name="Rokhsar D.S."/>
        </authorList>
    </citation>
    <scope>NUCLEOTIDE SEQUENCE [LARGE SCALE GENOMIC DNA]</scope>
    <source>
        <strain evidence="3">f. Nagariensis / Eve</strain>
    </source>
</reference>
<dbReference type="PANTHER" id="PTHR23419:SF8">
    <property type="entry name" value="FI09726P"/>
    <property type="match status" value="1"/>
</dbReference>
<proteinExistence type="inferred from homology"/>
<dbReference type="GO" id="GO:0005507">
    <property type="term" value="F:copper ion binding"/>
    <property type="evidence" value="ECO:0007669"/>
    <property type="project" value="TreeGrafter"/>
</dbReference>
<protein>
    <submittedName>
        <fullName evidence="2">Copper-binding protein CutA</fullName>
    </submittedName>
</protein>
<dbReference type="EMBL" id="GL378358">
    <property type="protein sequence ID" value="EFJ45215.1"/>
    <property type="molecule type" value="Genomic_DNA"/>
</dbReference>
<dbReference type="InParanoid" id="D8U4M3"/>
<keyword evidence="3" id="KW-1185">Reference proteome</keyword>
<dbReference type="eggNOG" id="KOG3338">
    <property type="taxonomic scope" value="Eukaryota"/>
</dbReference>
<dbReference type="AlphaFoldDB" id="D8U4M3"/>
<evidence type="ECO:0000313" key="2">
    <source>
        <dbReference type="EMBL" id="EFJ45215.1"/>
    </source>
</evidence>